<protein>
    <submittedName>
        <fullName evidence="1">PLP-dependent transferase</fullName>
    </submittedName>
</protein>
<comment type="caution">
    <text evidence="1">The sequence shown here is derived from an EMBL/GenBank/DDBJ whole genome shotgun (WGS) entry which is preliminary data.</text>
</comment>
<gene>
    <name evidence="1" type="ORF">BU25DRAFT_426963</name>
</gene>
<accession>A0ACB6SIR3</accession>
<keyword evidence="2" id="KW-1185">Reference proteome</keyword>
<reference evidence="1" key="1">
    <citation type="journal article" date="2020" name="Stud. Mycol.">
        <title>101 Dothideomycetes genomes: a test case for predicting lifestyles and emergence of pathogens.</title>
        <authorList>
            <person name="Haridas S."/>
            <person name="Albert R."/>
            <person name="Binder M."/>
            <person name="Bloem J."/>
            <person name="Labutti K."/>
            <person name="Salamov A."/>
            <person name="Andreopoulos B."/>
            <person name="Baker S."/>
            <person name="Barry K."/>
            <person name="Bills G."/>
            <person name="Bluhm B."/>
            <person name="Cannon C."/>
            <person name="Castanera R."/>
            <person name="Culley D."/>
            <person name="Daum C."/>
            <person name="Ezra D."/>
            <person name="Gonzalez J."/>
            <person name="Henrissat B."/>
            <person name="Kuo A."/>
            <person name="Liang C."/>
            <person name="Lipzen A."/>
            <person name="Lutzoni F."/>
            <person name="Magnuson J."/>
            <person name="Mondo S."/>
            <person name="Nolan M."/>
            <person name="Ohm R."/>
            <person name="Pangilinan J."/>
            <person name="Park H.-J."/>
            <person name="Ramirez L."/>
            <person name="Alfaro M."/>
            <person name="Sun H."/>
            <person name="Tritt A."/>
            <person name="Yoshinaga Y."/>
            <person name="Zwiers L.-H."/>
            <person name="Turgeon B."/>
            <person name="Goodwin S."/>
            <person name="Spatafora J."/>
            <person name="Crous P."/>
            <person name="Grigoriev I."/>
        </authorList>
    </citation>
    <scope>NUCLEOTIDE SEQUENCE</scope>
    <source>
        <strain evidence="1">CBS 525.71</strain>
    </source>
</reference>
<organism evidence="1 2">
    <name type="scientific">Macroventuria anomochaeta</name>
    <dbReference type="NCBI Taxonomy" id="301207"/>
    <lineage>
        <taxon>Eukaryota</taxon>
        <taxon>Fungi</taxon>
        <taxon>Dikarya</taxon>
        <taxon>Ascomycota</taxon>
        <taxon>Pezizomycotina</taxon>
        <taxon>Dothideomycetes</taxon>
        <taxon>Pleosporomycetidae</taxon>
        <taxon>Pleosporales</taxon>
        <taxon>Pleosporineae</taxon>
        <taxon>Didymellaceae</taxon>
        <taxon>Macroventuria</taxon>
    </lineage>
</organism>
<proteinExistence type="predicted"/>
<evidence type="ECO:0000313" key="1">
    <source>
        <dbReference type="EMBL" id="KAF2633417.1"/>
    </source>
</evidence>
<dbReference type="Proteomes" id="UP000799754">
    <property type="component" value="Unassembled WGS sequence"/>
</dbReference>
<name>A0ACB6SIR3_9PLEO</name>
<evidence type="ECO:0000313" key="2">
    <source>
        <dbReference type="Proteomes" id="UP000799754"/>
    </source>
</evidence>
<sequence length="346" mass="37848">MVSGHLGNVTKAPEYETIALHSAQEPDPINASRALLLYQTCSYNFTDAADGTSKFAWSKKEKDTFFEQRMAMLEGGAGAVATASEYSAQFMAITSICKPGHNFVSTMNLYGRTFNQFRVYFKVNIPCKFVEGSDPQNIKNAIDDKTRAVYVETIGNPQFNVPNLKAISEVCHHAGIRLIVDNTFGMGGYLCKPIEIGADIITSSVTKWIGGHGTSMGAVDEPADGDHGMRFWETYGYEPLSARVRMDAMRDLGPCISPFNAWLFVNYPGLESHSDYELAQRVLPKGWGGVLTFCIAGNIKEVAAVVDSLKLCSHLANVGHAKTLIIPDEEKIKGGITPYLIRVSLA</sequence>
<dbReference type="EMBL" id="MU006701">
    <property type="protein sequence ID" value="KAF2633417.1"/>
    <property type="molecule type" value="Genomic_DNA"/>
</dbReference>
<keyword evidence="1" id="KW-0808">Transferase</keyword>